<dbReference type="RefSeq" id="WP_176760940.1">
    <property type="nucleotide sequence ID" value="NZ_FNHU01000020.1"/>
</dbReference>
<reference evidence="7 8" key="1">
    <citation type="submission" date="2016-10" db="EMBL/GenBank/DDBJ databases">
        <authorList>
            <person name="de Groot N.N."/>
        </authorList>
    </citation>
    <scope>NUCLEOTIDE SEQUENCE [LARGE SCALE GENOMIC DNA]</scope>
    <source>
        <strain evidence="7 8">KPR-7B</strain>
    </source>
</reference>
<name>A0A1G9ZWC6_9ACTO</name>
<dbReference type="InterPro" id="IPR013595">
    <property type="entry name" value="Pept_S33_TAP-like_C"/>
</dbReference>
<dbReference type="PANTHER" id="PTHR43248:SF29">
    <property type="entry name" value="TRIPEPTIDYL AMINOPEPTIDASE"/>
    <property type="match status" value="1"/>
</dbReference>
<evidence type="ECO:0000256" key="2">
    <source>
        <dbReference type="ARBA" id="ARBA00022729"/>
    </source>
</evidence>
<feature type="domain" description="Peptidase S33 tripeptidyl aminopeptidase-like C-terminal" evidence="6">
    <location>
        <begin position="399"/>
        <end position="496"/>
    </location>
</feature>
<accession>A0A1G9ZWC6</accession>
<dbReference type="PANTHER" id="PTHR43248">
    <property type="entry name" value="2-SUCCINYL-6-HYDROXY-2,4-CYCLOHEXADIENE-1-CARBOXYLATE SYNTHASE"/>
    <property type="match status" value="1"/>
</dbReference>
<evidence type="ECO:0000256" key="3">
    <source>
        <dbReference type="ARBA" id="ARBA00022801"/>
    </source>
</evidence>
<dbReference type="InterPro" id="IPR029058">
    <property type="entry name" value="AB_hydrolase_fold"/>
</dbReference>
<evidence type="ECO:0000259" key="5">
    <source>
        <dbReference type="Pfam" id="PF00561"/>
    </source>
</evidence>
<evidence type="ECO:0000256" key="1">
    <source>
        <dbReference type="ARBA" id="ARBA00010088"/>
    </source>
</evidence>
<dbReference type="Pfam" id="PF08386">
    <property type="entry name" value="Abhydrolase_4"/>
    <property type="match status" value="1"/>
</dbReference>
<dbReference type="Proteomes" id="UP000199671">
    <property type="component" value="Unassembled WGS sequence"/>
</dbReference>
<evidence type="ECO:0000313" key="8">
    <source>
        <dbReference type="Proteomes" id="UP000199671"/>
    </source>
</evidence>
<dbReference type="GO" id="GO:0016787">
    <property type="term" value="F:hydrolase activity"/>
    <property type="evidence" value="ECO:0007669"/>
    <property type="project" value="UniProtKB-KW"/>
</dbReference>
<evidence type="ECO:0000256" key="4">
    <source>
        <dbReference type="SAM" id="MobiDB-lite"/>
    </source>
</evidence>
<feature type="domain" description="AB hydrolase-1" evidence="5">
    <location>
        <begin position="63"/>
        <end position="268"/>
    </location>
</feature>
<dbReference type="EMBL" id="FNHU01000020">
    <property type="protein sequence ID" value="SDN25729.1"/>
    <property type="molecule type" value="Genomic_DNA"/>
</dbReference>
<organism evidence="7 8">
    <name type="scientific">Actinomyces ruminicola</name>
    <dbReference type="NCBI Taxonomy" id="332524"/>
    <lineage>
        <taxon>Bacteria</taxon>
        <taxon>Bacillati</taxon>
        <taxon>Actinomycetota</taxon>
        <taxon>Actinomycetes</taxon>
        <taxon>Actinomycetales</taxon>
        <taxon>Actinomycetaceae</taxon>
        <taxon>Actinomyces</taxon>
    </lineage>
</organism>
<sequence length="503" mass="53345">MPPVPAGLEDFYRQQVDWSTCADDASFQCATVKVPLDYADPSGRTIDLALKKLPSTSGEPIGTLLTNPGGPGVSGLEYVSQEGVFSDALRAGYDVLGFDPRGVGDSTPLTCLSPQEIDETAKASLEAATSGAPPDGRDVAAAEMGEETAESTERSAAELATRCEQYSPEPELIDHMDTASVARDMDVLRALSGDARLHYLGTSYGTYLGARYAELFPENVGRMVLDSAQDPSQEQADNIVQQAEAIEKSLHTYVKHCQAGRDCPLTGDADSGVAQIGELIQKAAAAPLPTTQGAPVDGETLTKALIDLMYDNSAWDLLTAALTRAIKDDDGTGFAILANPSLVDEEADPQELAQKDARNAANENAISAVDCLDYPVRGDKAGWDEQAERIKQVAPVLGGGLSYPDAFCKGWGHHTDHQPGEVRAAGAAPILVVGITGDPATPYQWAQALAAQLDSARLLTVEGSGHGAYMRKGECVDNTIDAYLLRGELPAQDLTCKEEIEQY</sequence>
<protein>
    <submittedName>
        <fullName evidence="7">Alpha/beta hydrolase fold</fullName>
    </submittedName>
</protein>
<evidence type="ECO:0000259" key="6">
    <source>
        <dbReference type="Pfam" id="PF08386"/>
    </source>
</evidence>
<dbReference type="AlphaFoldDB" id="A0A1G9ZWC6"/>
<dbReference type="InterPro" id="IPR051601">
    <property type="entry name" value="Serine_prot/Carboxylest_S33"/>
</dbReference>
<comment type="similarity">
    <text evidence="1">Belongs to the peptidase S33 family.</text>
</comment>
<dbReference type="Gene3D" id="3.40.50.1820">
    <property type="entry name" value="alpha/beta hydrolase"/>
    <property type="match status" value="1"/>
</dbReference>
<dbReference type="Pfam" id="PF00561">
    <property type="entry name" value="Abhydrolase_1"/>
    <property type="match status" value="1"/>
</dbReference>
<dbReference type="SUPFAM" id="SSF53474">
    <property type="entry name" value="alpha/beta-Hydrolases"/>
    <property type="match status" value="1"/>
</dbReference>
<feature type="region of interest" description="Disordered" evidence="4">
    <location>
        <begin position="126"/>
        <end position="154"/>
    </location>
</feature>
<dbReference type="InterPro" id="IPR000073">
    <property type="entry name" value="AB_hydrolase_1"/>
</dbReference>
<proteinExistence type="inferred from homology"/>
<evidence type="ECO:0000313" key="7">
    <source>
        <dbReference type="EMBL" id="SDN25729.1"/>
    </source>
</evidence>
<gene>
    <name evidence="7" type="ORF">SAMN04487766_12031</name>
</gene>
<keyword evidence="3 7" id="KW-0378">Hydrolase</keyword>
<keyword evidence="2" id="KW-0732">Signal</keyword>